<dbReference type="InterPro" id="IPR051785">
    <property type="entry name" value="MMCE/EMCE_epimerase"/>
</dbReference>
<dbReference type="Proteomes" id="UP000004968">
    <property type="component" value="Unassembled WGS sequence"/>
</dbReference>
<sequence length="167" mass="18288">MKHIIKIKGEPIMSGVVGTNLVAQVGFIVKDIEAAKEKWAQFLGVEVPPTQPVGDYAVTGTVYKGQPAPEASCLMAFFDVGPGLQLELIQPNEAPSTWRNYLNEKGEGIHHVAFQVKDSKEAIARCEAFGLSLEQHGVYGDGSGEYNYMNGEKDLKCIVELLESYKK</sequence>
<gene>
    <name evidence="2" type="ORF">CLOSTHATH_06633</name>
</gene>
<dbReference type="PANTHER" id="PTHR43048:SF3">
    <property type="entry name" value="METHYLMALONYL-COA EPIMERASE, MITOCHONDRIAL"/>
    <property type="match status" value="1"/>
</dbReference>
<dbReference type="GO" id="GO:0046872">
    <property type="term" value="F:metal ion binding"/>
    <property type="evidence" value="ECO:0007669"/>
    <property type="project" value="UniProtKB-KW"/>
</dbReference>
<comment type="caution">
    <text evidence="2">The sequence shown here is derived from an EMBL/GenBank/DDBJ whole genome shotgun (WGS) entry which is preliminary data.</text>
</comment>
<organism evidence="2 3">
    <name type="scientific">Hungatella hathewayi DSM 13479</name>
    <dbReference type="NCBI Taxonomy" id="566550"/>
    <lineage>
        <taxon>Bacteria</taxon>
        <taxon>Bacillati</taxon>
        <taxon>Bacillota</taxon>
        <taxon>Clostridia</taxon>
        <taxon>Lachnospirales</taxon>
        <taxon>Lachnospiraceae</taxon>
        <taxon>Hungatella</taxon>
    </lineage>
</organism>
<dbReference type="Gene3D" id="3.10.180.10">
    <property type="entry name" value="2,3-Dihydroxybiphenyl 1,2-Dioxygenase, domain 1"/>
    <property type="match status" value="1"/>
</dbReference>
<evidence type="ECO:0000313" key="3">
    <source>
        <dbReference type="Proteomes" id="UP000004968"/>
    </source>
</evidence>
<evidence type="ECO:0008006" key="4">
    <source>
        <dbReference type="Google" id="ProtNLM"/>
    </source>
</evidence>
<name>D3ASM5_9FIRM</name>
<evidence type="ECO:0000313" key="2">
    <source>
        <dbReference type="EMBL" id="EFC95179.1"/>
    </source>
</evidence>
<dbReference type="PANTHER" id="PTHR43048">
    <property type="entry name" value="METHYLMALONYL-COA EPIMERASE"/>
    <property type="match status" value="1"/>
</dbReference>
<protein>
    <recommendedName>
        <fullName evidence="4">VOC domain-containing protein</fullName>
    </recommendedName>
</protein>
<dbReference type="Pfam" id="PF13669">
    <property type="entry name" value="Glyoxalase_4"/>
    <property type="match status" value="1"/>
</dbReference>
<accession>D3ASM5</accession>
<dbReference type="InterPro" id="IPR029068">
    <property type="entry name" value="Glyas_Bleomycin-R_OHBP_Dase"/>
</dbReference>
<reference evidence="2 3" key="1">
    <citation type="submission" date="2010-01" db="EMBL/GenBank/DDBJ databases">
        <authorList>
            <person name="Weinstock G."/>
            <person name="Sodergren E."/>
            <person name="Clifton S."/>
            <person name="Fulton L."/>
            <person name="Fulton B."/>
            <person name="Courtney L."/>
            <person name="Fronick C."/>
            <person name="Harrison M."/>
            <person name="Strong C."/>
            <person name="Farmer C."/>
            <person name="Delahaunty K."/>
            <person name="Markovic C."/>
            <person name="Hall O."/>
            <person name="Minx P."/>
            <person name="Tomlinson C."/>
            <person name="Mitreva M."/>
            <person name="Nelson J."/>
            <person name="Hou S."/>
            <person name="Wollam A."/>
            <person name="Pepin K.H."/>
            <person name="Johnson M."/>
            <person name="Bhonagiri V."/>
            <person name="Nash W.E."/>
            <person name="Warren W."/>
            <person name="Chinwalla A."/>
            <person name="Mardis E.R."/>
            <person name="Wilson R.K."/>
        </authorList>
    </citation>
    <scope>NUCLEOTIDE SEQUENCE [LARGE SCALE GENOMIC DNA]</scope>
    <source>
        <strain evidence="2 3">DSM 13479</strain>
    </source>
</reference>
<dbReference type="HOGENOM" id="CLU_046006_3_1_9"/>
<dbReference type="GO" id="GO:0046491">
    <property type="term" value="P:L-methylmalonyl-CoA metabolic process"/>
    <property type="evidence" value="ECO:0007669"/>
    <property type="project" value="TreeGrafter"/>
</dbReference>
<dbReference type="SUPFAM" id="SSF54593">
    <property type="entry name" value="Glyoxalase/Bleomycin resistance protein/Dihydroxybiphenyl dioxygenase"/>
    <property type="match status" value="1"/>
</dbReference>
<proteinExistence type="predicted"/>
<keyword evidence="1" id="KW-0479">Metal-binding</keyword>
<dbReference type="AlphaFoldDB" id="D3ASM5"/>
<evidence type="ECO:0000256" key="1">
    <source>
        <dbReference type="ARBA" id="ARBA00022723"/>
    </source>
</evidence>
<dbReference type="EMBL" id="ACIO01000811">
    <property type="protein sequence ID" value="EFC95179.1"/>
    <property type="molecule type" value="Genomic_DNA"/>
</dbReference>
<dbReference type="GO" id="GO:0004493">
    <property type="term" value="F:methylmalonyl-CoA epimerase activity"/>
    <property type="evidence" value="ECO:0007669"/>
    <property type="project" value="TreeGrafter"/>
</dbReference>